<dbReference type="SUPFAM" id="SSF51445">
    <property type="entry name" value="(Trans)glycosidases"/>
    <property type="match status" value="1"/>
</dbReference>
<dbReference type="EC" id="3.2.1.10" evidence="3"/>
<protein>
    <submittedName>
        <fullName evidence="3">Oligo-1,6-glucosidase</fullName>
        <ecNumber evidence="3">3.2.1.10</ecNumber>
    </submittedName>
</protein>
<dbReference type="AlphaFoldDB" id="A0A377NDI0"/>
<gene>
    <name evidence="3" type="primary">malL_2</name>
    <name evidence="3" type="ORF">NCTC12157_02561</name>
</gene>
<feature type="compositionally biased region" description="Polar residues" evidence="1">
    <location>
        <begin position="11"/>
        <end position="27"/>
    </location>
</feature>
<keyword evidence="3" id="KW-0378">Hydrolase</keyword>
<dbReference type="InterPro" id="IPR017853">
    <property type="entry name" value="GH"/>
</dbReference>
<reference evidence="3 4" key="1">
    <citation type="submission" date="2018-06" db="EMBL/GenBank/DDBJ databases">
        <authorList>
            <consortium name="Pathogen Informatics"/>
            <person name="Doyle S."/>
        </authorList>
    </citation>
    <scope>NUCLEOTIDE SEQUENCE [LARGE SCALE GENOMIC DNA]</scope>
    <source>
        <strain evidence="3 4">NCTC12157</strain>
    </source>
</reference>
<proteinExistence type="predicted"/>
<sequence>MKFQTGLWNKEGSQGRATKNRAGSRTPMQWDDSKNAGFSTADYWNLYLPVDKDVNRPTVAKEDKDPASLLNYTRQLLTLRKDSPALSADGDWKLVSDVNQPYPMVYLRSSGR</sequence>
<evidence type="ECO:0000313" key="3">
    <source>
        <dbReference type="EMBL" id="STQ44838.1"/>
    </source>
</evidence>
<dbReference type="Gene3D" id="3.20.20.80">
    <property type="entry name" value="Glycosidases"/>
    <property type="match status" value="1"/>
</dbReference>
<evidence type="ECO:0000256" key="1">
    <source>
        <dbReference type="SAM" id="MobiDB-lite"/>
    </source>
</evidence>
<feature type="domain" description="Glycosyl hydrolase family 13 catalytic" evidence="2">
    <location>
        <begin position="18"/>
        <end position="87"/>
    </location>
</feature>
<keyword evidence="3" id="KW-0326">Glycosidase</keyword>
<dbReference type="InterPro" id="IPR006047">
    <property type="entry name" value="GH13_cat_dom"/>
</dbReference>
<evidence type="ECO:0000259" key="2">
    <source>
        <dbReference type="Pfam" id="PF00128"/>
    </source>
</evidence>
<name>A0A377NDI0_9GAMM</name>
<feature type="region of interest" description="Disordered" evidence="1">
    <location>
        <begin position="1"/>
        <end position="33"/>
    </location>
</feature>
<dbReference type="Proteomes" id="UP000254304">
    <property type="component" value="Unassembled WGS sequence"/>
</dbReference>
<dbReference type="GO" id="GO:0004574">
    <property type="term" value="F:oligo-1,6-glucosidase activity"/>
    <property type="evidence" value="ECO:0007669"/>
    <property type="project" value="UniProtKB-EC"/>
</dbReference>
<accession>A0A377NDI0</accession>
<organism evidence="3 4">
    <name type="scientific">Ewingella americana</name>
    <dbReference type="NCBI Taxonomy" id="41202"/>
    <lineage>
        <taxon>Bacteria</taxon>
        <taxon>Pseudomonadati</taxon>
        <taxon>Pseudomonadota</taxon>
        <taxon>Gammaproteobacteria</taxon>
        <taxon>Enterobacterales</taxon>
        <taxon>Yersiniaceae</taxon>
        <taxon>Ewingella</taxon>
    </lineage>
</organism>
<dbReference type="Pfam" id="PF00128">
    <property type="entry name" value="Alpha-amylase"/>
    <property type="match status" value="1"/>
</dbReference>
<dbReference type="EMBL" id="UGGO01000001">
    <property type="protein sequence ID" value="STQ44838.1"/>
    <property type="molecule type" value="Genomic_DNA"/>
</dbReference>
<dbReference type="GO" id="GO:0005975">
    <property type="term" value="P:carbohydrate metabolic process"/>
    <property type="evidence" value="ECO:0007669"/>
    <property type="project" value="InterPro"/>
</dbReference>
<evidence type="ECO:0000313" key="4">
    <source>
        <dbReference type="Proteomes" id="UP000254304"/>
    </source>
</evidence>